<evidence type="ECO:0000256" key="5">
    <source>
        <dbReference type="ARBA" id="ARBA00022982"/>
    </source>
</evidence>
<dbReference type="EMBL" id="GL433840">
    <property type="protein sequence ID" value="EFN56919.1"/>
    <property type="molecule type" value="Genomic_DNA"/>
</dbReference>
<accession>E1ZAW6</accession>
<dbReference type="AlphaFoldDB" id="E1ZAW6"/>
<dbReference type="InParanoid" id="E1ZAW6"/>
<name>E1ZAW6_CHLVA</name>
<evidence type="ECO:0000313" key="10">
    <source>
        <dbReference type="EMBL" id="EFN56919.1"/>
    </source>
</evidence>
<dbReference type="PANTHER" id="PTHR43112:SF3">
    <property type="entry name" value="FERREDOXIN-2, CHLOROPLASTIC"/>
    <property type="match status" value="1"/>
</dbReference>
<evidence type="ECO:0000256" key="7">
    <source>
        <dbReference type="ARBA" id="ARBA00023014"/>
    </source>
</evidence>
<organism evidence="11">
    <name type="scientific">Chlorella variabilis</name>
    <name type="common">Green alga</name>
    <dbReference type="NCBI Taxonomy" id="554065"/>
    <lineage>
        <taxon>Eukaryota</taxon>
        <taxon>Viridiplantae</taxon>
        <taxon>Chlorophyta</taxon>
        <taxon>core chlorophytes</taxon>
        <taxon>Trebouxiophyceae</taxon>
        <taxon>Chlorellales</taxon>
        <taxon>Chlorellaceae</taxon>
        <taxon>Chlorella clade</taxon>
        <taxon>Chlorella</taxon>
    </lineage>
</organism>
<dbReference type="NCBIfam" id="TIGR02008">
    <property type="entry name" value="fdx_plant"/>
    <property type="match status" value="1"/>
</dbReference>
<keyword evidence="11" id="KW-1185">Reference proteome</keyword>
<dbReference type="PROSITE" id="PS51085">
    <property type="entry name" value="2FE2S_FER_2"/>
    <property type="match status" value="1"/>
</dbReference>
<evidence type="ECO:0000256" key="2">
    <source>
        <dbReference type="ARBA" id="ARBA00022448"/>
    </source>
</evidence>
<feature type="domain" description="2Fe-2S ferredoxin-type" evidence="9">
    <location>
        <begin position="17"/>
        <end position="130"/>
    </location>
</feature>
<dbReference type="SUPFAM" id="SSF54292">
    <property type="entry name" value="2Fe-2S ferredoxin-like"/>
    <property type="match status" value="1"/>
</dbReference>
<evidence type="ECO:0000259" key="9">
    <source>
        <dbReference type="PROSITE" id="PS51085"/>
    </source>
</evidence>
<gene>
    <name evidence="10" type="ORF">CHLNCDRAFT_21597</name>
</gene>
<dbReference type="PANTHER" id="PTHR43112">
    <property type="entry name" value="FERREDOXIN"/>
    <property type="match status" value="1"/>
</dbReference>
<sequence>PAVHGSPRLVATSAALYKVTFKLPKGEETTIEAPDDVYILDAAEEAGMDLPYSCRAGTCSTCCARVVEGGVDQSDQMFLDEEQAGLAAAAAAYRQRCWQCTGGARKQGGFALICVAYPTADCVIQTHQEESLY</sequence>
<dbReference type="GO" id="GO:0051537">
    <property type="term" value="F:2 iron, 2 sulfur cluster binding"/>
    <property type="evidence" value="ECO:0007669"/>
    <property type="project" value="UniProtKB-KW"/>
</dbReference>
<dbReference type="OrthoDB" id="1885901at2759"/>
<dbReference type="RefSeq" id="XP_005849021.1">
    <property type="nucleotide sequence ID" value="XM_005848959.1"/>
</dbReference>
<dbReference type="CDD" id="cd00207">
    <property type="entry name" value="fer2"/>
    <property type="match status" value="1"/>
</dbReference>
<dbReference type="GO" id="GO:0046872">
    <property type="term" value="F:metal ion binding"/>
    <property type="evidence" value="ECO:0007669"/>
    <property type="project" value="UniProtKB-KW"/>
</dbReference>
<evidence type="ECO:0000256" key="6">
    <source>
        <dbReference type="ARBA" id="ARBA00023004"/>
    </source>
</evidence>
<evidence type="ECO:0000256" key="1">
    <source>
        <dbReference type="ARBA" id="ARBA00007874"/>
    </source>
</evidence>
<comment type="cofactor">
    <cofactor evidence="8">
        <name>[2Fe-2S] cluster</name>
        <dbReference type="ChEBI" id="CHEBI:190135"/>
    </cofactor>
    <text evidence="8">Binds 1 [2Fe-2S] cluster.</text>
</comment>
<dbReference type="Gene3D" id="3.10.20.30">
    <property type="match status" value="1"/>
</dbReference>
<dbReference type="STRING" id="554065.E1ZAW6"/>
<dbReference type="GO" id="GO:0022900">
    <property type="term" value="P:electron transport chain"/>
    <property type="evidence" value="ECO:0007669"/>
    <property type="project" value="InterPro"/>
</dbReference>
<keyword evidence="8" id="KW-0934">Plastid</keyword>
<comment type="subcellular location">
    <subcellularLocation>
        <location evidence="8">Plastid</location>
        <location evidence="8">Chloroplast</location>
    </subcellularLocation>
</comment>
<dbReference type="GO" id="GO:0009055">
    <property type="term" value="F:electron transfer activity"/>
    <property type="evidence" value="ECO:0007669"/>
    <property type="project" value="InterPro"/>
</dbReference>
<protein>
    <recommendedName>
        <fullName evidence="8">Ferredoxin</fullName>
    </recommendedName>
</protein>
<reference evidence="10 11" key="1">
    <citation type="journal article" date="2010" name="Plant Cell">
        <title>The Chlorella variabilis NC64A genome reveals adaptation to photosymbiosis, coevolution with viruses, and cryptic sex.</title>
        <authorList>
            <person name="Blanc G."/>
            <person name="Duncan G."/>
            <person name="Agarkova I."/>
            <person name="Borodovsky M."/>
            <person name="Gurnon J."/>
            <person name="Kuo A."/>
            <person name="Lindquist E."/>
            <person name="Lucas S."/>
            <person name="Pangilinan J."/>
            <person name="Polle J."/>
            <person name="Salamov A."/>
            <person name="Terry A."/>
            <person name="Yamada T."/>
            <person name="Dunigan D.D."/>
            <person name="Grigoriev I.V."/>
            <person name="Claverie J.M."/>
            <person name="Van Etten J.L."/>
        </authorList>
    </citation>
    <scope>NUCLEOTIDE SEQUENCE [LARGE SCALE GENOMIC DNA]</scope>
    <source>
        <strain evidence="10 11">NC64A</strain>
    </source>
</reference>
<comment type="function">
    <text evidence="8">Ferredoxins are iron-sulfur proteins that transfer electrons in a wide variety of metabolic reactions.</text>
</comment>
<keyword evidence="6 8" id="KW-0408">Iron</keyword>
<dbReference type="InterPro" id="IPR001041">
    <property type="entry name" value="2Fe-2S_ferredoxin-type"/>
</dbReference>
<evidence type="ECO:0000313" key="11">
    <source>
        <dbReference type="Proteomes" id="UP000008141"/>
    </source>
</evidence>
<keyword evidence="5 8" id="KW-0249">Electron transport</keyword>
<dbReference type="Pfam" id="PF00111">
    <property type="entry name" value="Fer2"/>
    <property type="match status" value="1"/>
</dbReference>
<evidence type="ECO:0000256" key="4">
    <source>
        <dbReference type="ARBA" id="ARBA00022723"/>
    </source>
</evidence>
<feature type="non-terminal residue" evidence="10">
    <location>
        <position position="1"/>
    </location>
</feature>
<proteinExistence type="inferred from homology"/>
<dbReference type="Proteomes" id="UP000008141">
    <property type="component" value="Unassembled WGS sequence"/>
</dbReference>
<dbReference type="GeneID" id="17356685"/>
<dbReference type="InterPro" id="IPR010241">
    <property type="entry name" value="Fd_pln"/>
</dbReference>
<dbReference type="InterPro" id="IPR006058">
    <property type="entry name" value="2Fe2S_fd_BS"/>
</dbReference>
<dbReference type="eggNOG" id="ENOG502S3RJ">
    <property type="taxonomic scope" value="Eukaryota"/>
</dbReference>
<dbReference type="GO" id="GO:0009507">
    <property type="term" value="C:chloroplast"/>
    <property type="evidence" value="ECO:0007669"/>
    <property type="project" value="UniProtKB-SubCell"/>
</dbReference>
<keyword evidence="4 8" id="KW-0479">Metal-binding</keyword>
<evidence type="ECO:0000256" key="3">
    <source>
        <dbReference type="ARBA" id="ARBA00022714"/>
    </source>
</evidence>
<keyword evidence="8" id="KW-0150">Chloroplast</keyword>
<keyword evidence="2 8" id="KW-0813">Transport</keyword>
<keyword evidence="7 8" id="KW-0411">Iron-sulfur</keyword>
<evidence type="ECO:0000256" key="8">
    <source>
        <dbReference type="RuleBase" id="RU364001"/>
    </source>
</evidence>
<dbReference type="InterPro" id="IPR036010">
    <property type="entry name" value="2Fe-2S_ferredoxin-like_sf"/>
</dbReference>
<keyword evidence="3 8" id="KW-0001">2Fe-2S</keyword>
<dbReference type="KEGG" id="cvr:CHLNCDRAFT_21597"/>
<dbReference type="PROSITE" id="PS00197">
    <property type="entry name" value="2FE2S_FER_1"/>
    <property type="match status" value="1"/>
</dbReference>
<comment type="similarity">
    <text evidence="1 8">Belongs to the 2Fe2S plant-type ferredoxin family.</text>
</comment>
<dbReference type="InterPro" id="IPR012675">
    <property type="entry name" value="Beta-grasp_dom_sf"/>
</dbReference>
<dbReference type="OMA" id="LIIQTHK"/>